<dbReference type="InterPro" id="IPR026591">
    <property type="entry name" value="Sirtuin_cat_small_dom_sf"/>
</dbReference>
<dbReference type="EMBL" id="MDVB01000005">
    <property type="protein sequence ID" value="PIT18456.1"/>
    <property type="molecule type" value="Genomic_DNA"/>
</dbReference>
<evidence type="ECO:0000259" key="5">
    <source>
        <dbReference type="PROSITE" id="PS50305"/>
    </source>
</evidence>
<accession>A0A2N9WWH7</accession>
<name>A0A2N9WWH7_9NEIS</name>
<evidence type="ECO:0000256" key="3">
    <source>
        <dbReference type="ARBA" id="ARBA00023027"/>
    </source>
</evidence>
<dbReference type="InterPro" id="IPR003000">
    <property type="entry name" value="Sirtuin"/>
</dbReference>
<evidence type="ECO:0000256" key="4">
    <source>
        <dbReference type="PROSITE-ProRule" id="PRU00236"/>
    </source>
</evidence>
<evidence type="ECO:0000313" key="7">
    <source>
        <dbReference type="Proteomes" id="UP000231293"/>
    </source>
</evidence>
<dbReference type="PANTHER" id="PTHR11085">
    <property type="entry name" value="NAD-DEPENDENT PROTEIN DEACYLASE SIRTUIN-5, MITOCHONDRIAL-RELATED"/>
    <property type="match status" value="1"/>
</dbReference>
<dbReference type="RefSeq" id="WP_100113014.1">
    <property type="nucleotide sequence ID" value="NZ_MDVB01000005.1"/>
</dbReference>
<sequence length="244" mass="27074">MSISPTRQQVVVLTGSGISAESGLQTFRNHGGLWDGERVDDVATPEAFARNPLRVLDFYNRLRRQLQNVQPNAAHLALRHLESGYDVNIITQNVDDLHERAGSSHVLHLHGELLKARSSVDENYIVDCFSDQTMADVDVSGFLMRPHIVWFGEAVPMIEPAIQLMRAADIAIIIGTSLQVYPAAGLVQYIPPETETFLIDPQPYEGLQNVQFIRASAQAGVSSLVRELLRRPEAHSLSSLDRVD</sequence>
<evidence type="ECO:0000256" key="2">
    <source>
        <dbReference type="ARBA" id="ARBA00022679"/>
    </source>
</evidence>
<feature type="domain" description="Deacetylase sirtuin-type" evidence="5">
    <location>
        <begin position="1"/>
        <end position="231"/>
    </location>
</feature>
<proteinExistence type="predicted"/>
<dbReference type="AlphaFoldDB" id="A0A2N9WWH7"/>
<dbReference type="Gene3D" id="3.30.1600.10">
    <property type="entry name" value="SIR2/SIRT2 'Small Domain"/>
    <property type="match status" value="1"/>
</dbReference>
<organism evidence="6 7">
    <name type="scientific">Snodgrassella alvi</name>
    <dbReference type="NCBI Taxonomy" id="1196083"/>
    <lineage>
        <taxon>Bacteria</taxon>
        <taxon>Pseudomonadati</taxon>
        <taxon>Pseudomonadota</taxon>
        <taxon>Betaproteobacteria</taxon>
        <taxon>Neisseriales</taxon>
        <taxon>Neisseriaceae</taxon>
        <taxon>Snodgrassella</taxon>
    </lineage>
</organism>
<dbReference type="EC" id="2.3.1.286" evidence="1"/>
<gene>
    <name evidence="6" type="ORF">BGI32_01025</name>
</gene>
<dbReference type="InterPro" id="IPR026590">
    <property type="entry name" value="Ssirtuin_cat_dom"/>
</dbReference>
<protein>
    <recommendedName>
        <fullName evidence="1">protein acetyllysine N-acetyltransferase</fullName>
        <ecNumber evidence="1">2.3.1.286</ecNumber>
    </recommendedName>
</protein>
<dbReference type="Pfam" id="PF02146">
    <property type="entry name" value="SIR2"/>
    <property type="match status" value="1"/>
</dbReference>
<reference evidence="6 7" key="1">
    <citation type="journal article" date="2017" name="MBio">
        <title>Type VI secretion-mediated competition in the bee gut microbiome.</title>
        <authorList>
            <person name="Steele M.I."/>
            <person name="Kwong W.K."/>
            <person name="Powell J.E."/>
            <person name="Whiteley M."/>
            <person name="Moran N.A."/>
        </authorList>
    </citation>
    <scope>NUCLEOTIDE SEQUENCE [LARGE SCALE GENOMIC DNA]</scope>
    <source>
        <strain evidence="6 7">App2-2</strain>
    </source>
</reference>
<comment type="caution">
    <text evidence="4">Lacks conserved residue(s) required for the propagation of feature annotation.</text>
</comment>
<dbReference type="Gene3D" id="3.40.50.1220">
    <property type="entry name" value="TPP-binding domain"/>
    <property type="match status" value="1"/>
</dbReference>
<comment type="caution">
    <text evidence="6">The sequence shown here is derived from an EMBL/GenBank/DDBJ whole genome shotgun (WGS) entry which is preliminary data.</text>
</comment>
<dbReference type="InterPro" id="IPR029035">
    <property type="entry name" value="DHS-like_NAD/FAD-binding_dom"/>
</dbReference>
<dbReference type="GO" id="GO:0070403">
    <property type="term" value="F:NAD+ binding"/>
    <property type="evidence" value="ECO:0007669"/>
    <property type="project" value="InterPro"/>
</dbReference>
<dbReference type="PANTHER" id="PTHR11085:SF4">
    <property type="entry name" value="NAD-DEPENDENT PROTEIN DEACYLASE"/>
    <property type="match status" value="1"/>
</dbReference>
<dbReference type="Proteomes" id="UP000231293">
    <property type="component" value="Unassembled WGS sequence"/>
</dbReference>
<dbReference type="InterPro" id="IPR050134">
    <property type="entry name" value="NAD-dep_sirtuin_deacylases"/>
</dbReference>
<evidence type="ECO:0000256" key="1">
    <source>
        <dbReference type="ARBA" id="ARBA00012928"/>
    </source>
</evidence>
<evidence type="ECO:0000313" key="6">
    <source>
        <dbReference type="EMBL" id="PIT18456.1"/>
    </source>
</evidence>
<dbReference type="PROSITE" id="PS50305">
    <property type="entry name" value="SIRTUIN"/>
    <property type="match status" value="1"/>
</dbReference>
<dbReference type="GO" id="GO:0017136">
    <property type="term" value="F:histone deacetylase activity, NAD-dependent"/>
    <property type="evidence" value="ECO:0007669"/>
    <property type="project" value="TreeGrafter"/>
</dbReference>
<keyword evidence="2" id="KW-0808">Transferase</keyword>
<dbReference type="SUPFAM" id="SSF52467">
    <property type="entry name" value="DHS-like NAD/FAD-binding domain"/>
    <property type="match status" value="1"/>
</dbReference>
<keyword evidence="3" id="KW-0520">NAD</keyword>